<reference evidence="1" key="1">
    <citation type="submission" date="2021-06" db="EMBL/GenBank/DDBJ databases">
        <authorList>
            <person name="Ellington A.J."/>
            <person name="Bryan N.C."/>
            <person name="Christner B.C."/>
            <person name="Reisch C.R."/>
        </authorList>
    </citation>
    <scope>NUCLEOTIDE SEQUENCE</scope>
    <source>
        <strain evidence="1">L6-1</strain>
    </source>
</reference>
<name>A0ACD1E866_9MICO</name>
<keyword evidence="1" id="KW-0378">Hydrolase</keyword>
<proteinExistence type="predicted"/>
<organism evidence="1 2">
    <name type="scientific">Curtobacterium aetherium</name>
    <dbReference type="NCBI Taxonomy" id="2841594"/>
    <lineage>
        <taxon>Bacteria</taxon>
        <taxon>Bacillati</taxon>
        <taxon>Actinomycetota</taxon>
        <taxon>Actinomycetes</taxon>
        <taxon>Micrococcales</taxon>
        <taxon>Microbacteriaceae</taxon>
        <taxon>Curtobacterium</taxon>
    </lineage>
</organism>
<evidence type="ECO:0000313" key="1">
    <source>
        <dbReference type="EMBL" id="QWS35024.1"/>
    </source>
</evidence>
<accession>A0ACD1E866</accession>
<protein>
    <submittedName>
        <fullName evidence="1">Signal peptidase I</fullName>
        <ecNumber evidence="1">3.4.21.89</ecNumber>
    </submittedName>
</protein>
<keyword evidence="2" id="KW-1185">Reference proteome</keyword>
<gene>
    <name evidence="1" type="ORF">KM842_01500</name>
</gene>
<dbReference type="EMBL" id="CP076544">
    <property type="protein sequence ID" value="QWS35024.1"/>
    <property type="molecule type" value="Genomic_DNA"/>
</dbReference>
<dbReference type="Proteomes" id="UP000681794">
    <property type="component" value="Chromosome"/>
</dbReference>
<sequence>MHRRAWPAPASTWASRSPGRRWRRDRPAARAAGRRARRRVRRRRVLRGLGGVDRVGHDHGGRHRRPAHRDPRRHGRAEHGVHPDGDELHQAAHVHQHRDRRRHRRHRGRRGPGQLEHTRRSRRRAGLARRLHPGVHHEHRGRHRRGQRHLGRPAEPVLAPGARWQRRLVRPVHPVHERPGRLALRRHPRRHADRGDLDDGRPRRLLAHHAGPRPGVHRSRRQLRRGRVGRRRTADGHLVRRLREGRAGRRPAADVLRAHHARAEPDPGVRGDERHDHGRRARPRLRRAPDDHRRRLRPAHPLHAEQRRGRPVRSVSAHLADVRRTRGRRRAPSPAAGHASPSAPTARRSTLGAVLRAVGFGLSTGLVLLVAGLAVVLVVVPKATGSMPLSVLTQSMEPTLPPGTLVVVRPVAVDTIEVGDVVTYQIASGQAAVVTHRVVGIASSSDGGRTFTTKGDNNDVADPRPVIPAQVRGTVWYSLPALGTVNQFVNGSRSWLVPTAAVLLLGYGAVMMTAGTVSTVRRRRRRAARRRTSERRAAVARDATQHAPADGSATSAA</sequence>
<evidence type="ECO:0000313" key="2">
    <source>
        <dbReference type="Proteomes" id="UP000681794"/>
    </source>
</evidence>
<dbReference type="EC" id="3.4.21.89" evidence="1"/>